<feature type="compositionally biased region" description="Basic and acidic residues" evidence="1">
    <location>
        <begin position="17"/>
        <end position="43"/>
    </location>
</feature>
<dbReference type="AlphaFoldDB" id="A0A8T0JGB9"/>
<dbReference type="Proteomes" id="UP000743370">
    <property type="component" value="Unassembled WGS sequence"/>
</dbReference>
<sequence length="140" mass="16023">MEPSLLKSEKTCFNCDVARDGHGQSKQRDERVGERVHERERDGVLAGVPPFTVEGRVGEIERLQPVPFKGRRRSDVERSKRTRHRVPSVPTQRLREALKVSLRPRWFRPCPGVPREVRRSLGYSVDQKEGFSGLSVPLTP</sequence>
<evidence type="ECO:0000256" key="1">
    <source>
        <dbReference type="SAM" id="MobiDB-lite"/>
    </source>
</evidence>
<evidence type="ECO:0000313" key="2">
    <source>
        <dbReference type="EMBL" id="KAG2372226.1"/>
    </source>
</evidence>
<feature type="region of interest" description="Disordered" evidence="1">
    <location>
        <begin position="16"/>
        <end position="43"/>
    </location>
</feature>
<name>A0A8T0JGB9_PHAAN</name>
<accession>A0A8T0JGB9</accession>
<proteinExistence type="predicted"/>
<gene>
    <name evidence="2" type="ORF">HKW66_Vig0209060</name>
</gene>
<protein>
    <submittedName>
        <fullName evidence="2">Uncharacterized protein</fullName>
    </submittedName>
</protein>
<comment type="caution">
    <text evidence="2">The sequence shown here is derived from an EMBL/GenBank/DDBJ whole genome shotgun (WGS) entry which is preliminary data.</text>
</comment>
<feature type="region of interest" description="Disordered" evidence="1">
    <location>
        <begin position="69"/>
        <end position="90"/>
    </location>
</feature>
<evidence type="ECO:0000313" key="3">
    <source>
        <dbReference type="Proteomes" id="UP000743370"/>
    </source>
</evidence>
<organism evidence="2 3">
    <name type="scientific">Phaseolus angularis</name>
    <name type="common">Azuki bean</name>
    <name type="synonym">Vigna angularis</name>
    <dbReference type="NCBI Taxonomy" id="3914"/>
    <lineage>
        <taxon>Eukaryota</taxon>
        <taxon>Viridiplantae</taxon>
        <taxon>Streptophyta</taxon>
        <taxon>Embryophyta</taxon>
        <taxon>Tracheophyta</taxon>
        <taxon>Spermatophyta</taxon>
        <taxon>Magnoliopsida</taxon>
        <taxon>eudicotyledons</taxon>
        <taxon>Gunneridae</taxon>
        <taxon>Pentapetalae</taxon>
        <taxon>rosids</taxon>
        <taxon>fabids</taxon>
        <taxon>Fabales</taxon>
        <taxon>Fabaceae</taxon>
        <taxon>Papilionoideae</taxon>
        <taxon>50 kb inversion clade</taxon>
        <taxon>NPAAA clade</taxon>
        <taxon>indigoferoid/millettioid clade</taxon>
        <taxon>Phaseoleae</taxon>
        <taxon>Vigna</taxon>
    </lineage>
</organism>
<dbReference type="EMBL" id="JABFOF010000011">
    <property type="protein sequence ID" value="KAG2372226.1"/>
    <property type="molecule type" value="Genomic_DNA"/>
</dbReference>
<reference evidence="2 3" key="1">
    <citation type="submission" date="2020-05" db="EMBL/GenBank/DDBJ databases">
        <title>Vigna angularis (adzuki bean) Var. LongXiaoDou No. 4 denovo assembly.</title>
        <authorList>
            <person name="Xiang H."/>
        </authorList>
    </citation>
    <scope>NUCLEOTIDE SEQUENCE [LARGE SCALE GENOMIC DNA]</scope>
    <source>
        <tissue evidence="2">Leaf</tissue>
    </source>
</reference>